<reference evidence="8 9" key="1">
    <citation type="submission" date="2016-07" db="EMBL/GenBank/DDBJ databases">
        <title>Multiple horizontal gene transfer events from other fungi enriched the ability of initially mycotrophic Trichoderma (Ascomycota) to feed on dead plant biomass.</title>
        <authorList>
            <consortium name="DOE Joint Genome Institute"/>
            <person name="Aerts A."/>
            <person name="Atanasova L."/>
            <person name="Chenthamara K."/>
            <person name="Zhang J."/>
            <person name="Grujic M."/>
            <person name="Henrissat B."/>
            <person name="Kuo A."/>
            <person name="Salamov A."/>
            <person name="Lipzen A."/>
            <person name="Labutti K."/>
            <person name="Barry K."/>
            <person name="Miao Y."/>
            <person name="Rahimi M.J."/>
            <person name="Shen Q."/>
            <person name="Grigoriev I.V."/>
            <person name="Kubicek C.P."/>
            <person name="Druzhinina I.S."/>
        </authorList>
    </citation>
    <scope>NUCLEOTIDE SEQUENCE [LARGE SCALE GENOMIC DNA]</scope>
    <source>
        <strain evidence="8 9">ATCC 18648</strain>
    </source>
</reference>
<evidence type="ECO:0000313" key="9">
    <source>
        <dbReference type="Proteomes" id="UP000240760"/>
    </source>
</evidence>
<proteinExistence type="inferred from homology"/>
<dbReference type="GO" id="GO:0004057">
    <property type="term" value="F:arginyl-tRNA--protein transferase activity"/>
    <property type="evidence" value="ECO:0007669"/>
    <property type="project" value="UniProtKB-EC"/>
</dbReference>
<dbReference type="InterPro" id="IPR007471">
    <property type="entry name" value="N-end_Aminoacyl_Trfase_N"/>
</dbReference>
<feature type="domain" description="N-end aminoacyl transferase N-terminal" evidence="6">
    <location>
        <begin position="28"/>
        <end position="98"/>
    </location>
</feature>
<dbReference type="EC" id="2.3.2.8" evidence="2"/>
<keyword evidence="4" id="KW-0012">Acyltransferase</keyword>
<feature type="compositionally biased region" description="Polar residues" evidence="5">
    <location>
        <begin position="341"/>
        <end position="357"/>
    </location>
</feature>
<dbReference type="SUPFAM" id="SSF55729">
    <property type="entry name" value="Acyl-CoA N-acyltransferases (Nat)"/>
    <property type="match status" value="1"/>
</dbReference>
<gene>
    <name evidence="8" type="ORF">M440DRAFT_1144225</name>
</gene>
<evidence type="ECO:0000256" key="1">
    <source>
        <dbReference type="ARBA" id="ARBA00009991"/>
    </source>
</evidence>
<sequence>MDQDGGQTPEASSVGGELISPIGYSNSSKCGYCGTRGQSFSYYANTSSLSPQFYLKMLDRGWRRSGRLLYRPNQRASCCPHYTIRLDSEEFYPTRSQRHTINRFNKHVLGDSYLKQAARLYPRSREETKKRDNEFCLTERIHEAELSRVKTPPEPAHKWVVTLEDDSFTEEKFLVYENYQRVVHGDEPHEITRQSFKRFLCNSPLRRRFMVGHDGRKRRLGSYHQCYRLDGVLVAVGVLDLLPQCVSSVYFLYHESIHPFAPGKLSVLYEISLAIEENYKWWYPGYYIHSCPKMRYKIEYSPQYILDPDTLNWRPLDKAILEILGKDTYMSFAKGLGEDLPNTSDPEPSDSATTSASRDMGMPAAAEASPEDGDTDTDDEEAYGSLFKARMPGIPSLSAMEKLDLDHIPLKIFPAGPLFETSDLAGWNRSSIESASSIRHSVAQLVAALGADLMGDICLDLVRQG</sequence>
<organism evidence="8 9">
    <name type="scientific">Trichoderma longibrachiatum ATCC 18648</name>
    <dbReference type="NCBI Taxonomy" id="983965"/>
    <lineage>
        <taxon>Eukaryota</taxon>
        <taxon>Fungi</taxon>
        <taxon>Dikarya</taxon>
        <taxon>Ascomycota</taxon>
        <taxon>Pezizomycotina</taxon>
        <taxon>Sordariomycetes</taxon>
        <taxon>Hypocreomycetidae</taxon>
        <taxon>Hypocreales</taxon>
        <taxon>Hypocreaceae</taxon>
        <taxon>Trichoderma</taxon>
    </lineage>
</organism>
<dbReference type="Pfam" id="PF04377">
    <property type="entry name" value="ATE_C"/>
    <property type="match status" value="1"/>
</dbReference>
<protein>
    <recommendedName>
        <fullName evidence="2">arginyltransferase</fullName>
        <ecNumber evidence="2">2.3.2.8</ecNumber>
    </recommendedName>
</protein>
<keyword evidence="9" id="KW-1185">Reference proteome</keyword>
<dbReference type="EMBL" id="KZ679147">
    <property type="protein sequence ID" value="PTB71614.1"/>
    <property type="molecule type" value="Genomic_DNA"/>
</dbReference>
<dbReference type="GO" id="GO:0005737">
    <property type="term" value="C:cytoplasm"/>
    <property type="evidence" value="ECO:0007669"/>
    <property type="project" value="TreeGrafter"/>
</dbReference>
<dbReference type="OrthoDB" id="74183at2759"/>
<evidence type="ECO:0000259" key="7">
    <source>
        <dbReference type="Pfam" id="PF04377"/>
    </source>
</evidence>
<dbReference type="InterPro" id="IPR016181">
    <property type="entry name" value="Acyl_CoA_acyltransferase"/>
</dbReference>
<accession>A0A2T4BQP7</accession>
<evidence type="ECO:0000256" key="4">
    <source>
        <dbReference type="ARBA" id="ARBA00023315"/>
    </source>
</evidence>
<evidence type="ECO:0000256" key="5">
    <source>
        <dbReference type="SAM" id="MobiDB-lite"/>
    </source>
</evidence>
<feature type="region of interest" description="Disordered" evidence="5">
    <location>
        <begin position="337"/>
        <end position="380"/>
    </location>
</feature>
<feature type="compositionally biased region" description="Acidic residues" evidence="5">
    <location>
        <begin position="369"/>
        <end position="380"/>
    </location>
</feature>
<dbReference type="PANTHER" id="PTHR21367">
    <property type="entry name" value="ARGININE-TRNA-PROTEIN TRANSFERASE 1"/>
    <property type="match status" value="1"/>
</dbReference>
<dbReference type="STRING" id="983965.A0A2T4BQP7"/>
<dbReference type="AlphaFoldDB" id="A0A2T4BQP7"/>
<evidence type="ECO:0000313" key="8">
    <source>
        <dbReference type="EMBL" id="PTB71614.1"/>
    </source>
</evidence>
<evidence type="ECO:0000256" key="3">
    <source>
        <dbReference type="ARBA" id="ARBA00022679"/>
    </source>
</evidence>
<dbReference type="InterPro" id="IPR007472">
    <property type="entry name" value="N-end_Aminoacyl_Trfase_C"/>
</dbReference>
<evidence type="ECO:0000259" key="6">
    <source>
        <dbReference type="Pfam" id="PF04376"/>
    </source>
</evidence>
<dbReference type="Pfam" id="PF04376">
    <property type="entry name" value="ATE_N"/>
    <property type="match status" value="1"/>
</dbReference>
<comment type="similarity">
    <text evidence="1">Belongs to the R-transferase family.</text>
</comment>
<name>A0A2T4BQP7_TRILO</name>
<keyword evidence="3" id="KW-0808">Transferase</keyword>
<dbReference type="InterPro" id="IPR030700">
    <property type="entry name" value="N-end_Aminoacyl_Trfase"/>
</dbReference>
<evidence type="ECO:0000256" key="2">
    <source>
        <dbReference type="ARBA" id="ARBA00012025"/>
    </source>
</evidence>
<dbReference type="PANTHER" id="PTHR21367:SF1">
    <property type="entry name" value="ARGINYL-TRNA--PROTEIN TRANSFERASE 1"/>
    <property type="match status" value="1"/>
</dbReference>
<dbReference type="Proteomes" id="UP000240760">
    <property type="component" value="Unassembled WGS sequence"/>
</dbReference>
<feature type="domain" description="N-end rule aminoacyl transferase C-terminal" evidence="7">
    <location>
        <begin position="171"/>
        <end position="307"/>
    </location>
</feature>